<evidence type="ECO:0000256" key="2">
    <source>
        <dbReference type="ARBA" id="ARBA00022487"/>
    </source>
</evidence>
<evidence type="ECO:0000313" key="6">
    <source>
        <dbReference type="EMBL" id="OEL12291.1"/>
    </source>
</evidence>
<feature type="active site" description="Charge relay system" evidence="4">
    <location>
        <position position="295"/>
    </location>
</feature>
<accession>A0A1E5UHD9</accession>
<dbReference type="Pfam" id="PF00561">
    <property type="entry name" value="Abhydrolase_1"/>
    <property type="match status" value="1"/>
</dbReference>
<feature type="domain" description="AB hydrolase-1" evidence="5">
    <location>
        <begin position="63"/>
        <end position="299"/>
    </location>
</feature>
<dbReference type="InterPro" id="IPR029058">
    <property type="entry name" value="AB_hydrolase_fold"/>
</dbReference>
<dbReference type="InterPro" id="IPR050960">
    <property type="entry name" value="AB_hydrolase_4_sf"/>
</dbReference>
<dbReference type="SUPFAM" id="SSF53474">
    <property type="entry name" value="alpha/beta-Hydrolases"/>
    <property type="match status" value="1"/>
</dbReference>
<gene>
    <name evidence="6" type="ORF">BHF72_1264</name>
</gene>
<protein>
    <submittedName>
        <fullName evidence="6">Alpha/beta hydrolase family protein</fullName>
    </submittedName>
</protein>
<dbReference type="PANTHER" id="PTHR10794:SF94">
    <property type="entry name" value="ESTERASE YHET-RELATED"/>
    <property type="match status" value="1"/>
</dbReference>
<dbReference type="InterPro" id="IPR000952">
    <property type="entry name" value="AB_hydrolase_4_CS"/>
</dbReference>
<comment type="caution">
    <text evidence="6">The sequence shown here is derived from an EMBL/GenBank/DDBJ whole genome shotgun (WGS) entry which is preliminary data.</text>
</comment>
<evidence type="ECO:0000256" key="3">
    <source>
        <dbReference type="ARBA" id="ARBA00022801"/>
    </source>
</evidence>
<dbReference type="PROSITE" id="PS01133">
    <property type="entry name" value="UPF0017"/>
    <property type="match status" value="1"/>
</dbReference>
<dbReference type="GO" id="GO:0034338">
    <property type="term" value="F:short-chain carboxylesterase activity"/>
    <property type="evidence" value="ECO:0007669"/>
    <property type="project" value="TreeGrafter"/>
</dbReference>
<dbReference type="InterPro" id="IPR012020">
    <property type="entry name" value="ABHD4"/>
</dbReference>
<feature type="active site" description="Charge relay system" evidence="4">
    <location>
        <position position="140"/>
    </location>
</feature>
<dbReference type="PIRSF" id="PIRSF005211">
    <property type="entry name" value="Ab_hydro_YheT"/>
    <property type="match status" value="1"/>
</dbReference>
<evidence type="ECO:0000256" key="4">
    <source>
        <dbReference type="PIRSR" id="PIRSR005211-1"/>
    </source>
</evidence>
<dbReference type="OrthoDB" id="332676at2"/>
<comment type="similarity">
    <text evidence="1">Belongs to the AB hydrolase superfamily. AB hydrolase 4 family.</text>
</comment>
<name>A0A1E5UHD9_9FLAO</name>
<feature type="active site" description="Charge relay system" evidence="4">
    <location>
        <position position="266"/>
    </location>
</feature>
<evidence type="ECO:0000256" key="1">
    <source>
        <dbReference type="ARBA" id="ARBA00010884"/>
    </source>
</evidence>
<dbReference type="KEGG" id="cnr:EB819_03555"/>
<dbReference type="EMBL" id="MKGI01000009">
    <property type="protein sequence ID" value="OEL12291.1"/>
    <property type="molecule type" value="Genomic_DNA"/>
</dbReference>
<reference evidence="6 7" key="1">
    <citation type="submission" date="2016-09" db="EMBL/GenBank/DDBJ databases">
        <authorList>
            <person name="Capua I."/>
            <person name="De Benedictis P."/>
            <person name="Joannis T."/>
            <person name="Lombin L.H."/>
            <person name="Cattoli G."/>
        </authorList>
    </citation>
    <scope>NUCLEOTIDE SEQUENCE [LARGE SCALE GENOMIC DNA]</scope>
    <source>
        <strain evidence="6 7">NRS-1</strain>
    </source>
</reference>
<proteinExistence type="inferred from homology"/>
<keyword evidence="7" id="KW-1185">Reference proteome</keyword>
<sequence>MPILPSEYQPKKIFRNGDFSTIYSALFRKVTGVTQQRERLELSDGDFLDLDWSFAQEKTDRCVILFHGLEGSAQRHYMLGAAKIFNENGFDCCAVNHRDCSGESNRVHYSYHSGRTDDVQEVIEKVLSKNYEKVILKGFSLGGNLCLKYAGENRNISEKIKAIIAISTPIDLKGSMYKLTSRRNLVYANNFLKTLKKKTLIKCKRFPEFLTESEIQNIKNLKEFDDVYTSKVNGFKDAFDYYEKCSSKQFLKNIKIPTLLINAKNDSFLSESCFPKEEALVNSFLHLEIPDFGGHVGFMDQNNAFYTEKRALEFAQQYL</sequence>
<dbReference type="AlphaFoldDB" id="A0A1E5UHD9"/>
<dbReference type="GO" id="GO:0047372">
    <property type="term" value="F:monoacylglycerol lipase activity"/>
    <property type="evidence" value="ECO:0007669"/>
    <property type="project" value="TreeGrafter"/>
</dbReference>
<dbReference type="Proteomes" id="UP000095601">
    <property type="component" value="Unassembled WGS sequence"/>
</dbReference>
<evidence type="ECO:0000313" key="7">
    <source>
        <dbReference type="Proteomes" id="UP000095601"/>
    </source>
</evidence>
<keyword evidence="3 6" id="KW-0378">Hydrolase</keyword>
<dbReference type="RefSeq" id="WP_069796883.1">
    <property type="nucleotide sequence ID" value="NZ_CP034157.1"/>
</dbReference>
<dbReference type="Gene3D" id="3.40.50.1820">
    <property type="entry name" value="alpha/beta hydrolase"/>
    <property type="match status" value="1"/>
</dbReference>
<dbReference type="PANTHER" id="PTHR10794">
    <property type="entry name" value="ABHYDROLASE DOMAIN-CONTAINING PROTEIN"/>
    <property type="match status" value="1"/>
</dbReference>
<organism evidence="6 7">
    <name type="scientific">Cloacibacterium normanense</name>
    <dbReference type="NCBI Taxonomy" id="237258"/>
    <lineage>
        <taxon>Bacteria</taxon>
        <taxon>Pseudomonadati</taxon>
        <taxon>Bacteroidota</taxon>
        <taxon>Flavobacteriia</taxon>
        <taxon>Flavobacteriales</taxon>
        <taxon>Weeksellaceae</taxon>
    </lineage>
</organism>
<dbReference type="InterPro" id="IPR000073">
    <property type="entry name" value="AB_hydrolase_1"/>
</dbReference>
<keyword evidence="2" id="KW-0719">Serine esterase</keyword>
<evidence type="ECO:0000259" key="5">
    <source>
        <dbReference type="Pfam" id="PF00561"/>
    </source>
</evidence>